<dbReference type="EMBL" id="OV696692">
    <property type="protein sequence ID" value="CAH1269005.1"/>
    <property type="molecule type" value="Genomic_DNA"/>
</dbReference>
<dbReference type="SUPFAM" id="SSF57184">
    <property type="entry name" value="Growth factor receptor domain"/>
    <property type="match status" value="2"/>
</dbReference>
<dbReference type="SMART" id="SM00539">
    <property type="entry name" value="NIDO"/>
    <property type="match status" value="1"/>
</dbReference>
<dbReference type="Pfam" id="PF14670">
    <property type="entry name" value="FXa_inhibition"/>
    <property type="match status" value="1"/>
</dbReference>
<dbReference type="PROSITE" id="PS01186">
    <property type="entry name" value="EGF_2"/>
    <property type="match status" value="6"/>
</dbReference>
<comment type="subcellular location">
    <subcellularLocation>
        <location evidence="1">Membrane</location>
    </subcellularLocation>
</comment>
<dbReference type="GO" id="GO:0005509">
    <property type="term" value="F:calcium ion binding"/>
    <property type="evidence" value="ECO:0007669"/>
    <property type="project" value="InterPro"/>
</dbReference>
<dbReference type="Pfam" id="PF07645">
    <property type="entry name" value="EGF_CA"/>
    <property type="match status" value="6"/>
</dbReference>
<reference evidence="15" key="1">
    <citation type="submission" date="2022-01" db="EMBL/GenBank/DDBJ databases">
        <authorList>
            <person name="Braso-Vives M."/>
        </authorList>
    </citation>
    <scope>NUCLEOTIDE SEQUENCE</scope>
</reference>
<keyword evidence="2 8" id="KW-0245">EGF-like domain</keyword>
<feature type="domain" description="EGF-like" evidence="12">
    <location>
        <begin position="1101"/>
        <end position="1139"/>
    </location>
</feature>
<evidence type="ECO:0000256" key="1">
    <source>
        <dbReference type="ARBA" id="ARBA00004370"/>
    </source>
</evidence>
<dbReference type="GO" id="GO:0007160">
    <property type="term" value="P:cell-matrix adhesion"/>
    <property type="evidence" value="ECO:0007669"/>
    <property type="project" value="InterPro"/>
</dbReference>
<dbReference type="InterPro" id="IPR000742">
    <property type="entry name" value="EGF"/>
</dbReference>
<dbReference type="PROSITE" id="PS51233">
    <property type="entry name" value="VWFD"/>
    <property type="match status" value="1"/>
</dbReference>
<evidence type="ECO:0000256" key="11">
    <source>
        <dbReference type="SAM" id="SignalP"/>
    </source>
</evidence>
<dbReference type="InterPro" id="IPR018097">
    <property type="entry name" value="EGF_Ca-bd_CS"/>
</dbReference>
<dbReference type="SMART" id="SM00216">
    <property type="entry name" value="VWD"/>
    <property type="match status" value="1"/>
</dbReference>
<dbReference type="SUPFAM" id="SSF57196">
    <property type="entry name" value="EGF/Laminin"/>
    <property type="match status" value="2"/>
</dbReference>
<dbReference type="PANTHER" id="PTHR13802">
    <property type="entry name" value="MUCIN 4-RELATED"/>
    <property type="match status" value="1"/>
</dbReference>
<dbReference type="GO" id="GO:0016020">
    <property type="term" value="C:membrane"/>
    <property type="evidence" value="ECO:0007669"/>
    <property type="project" value="UniProtKB-SubCell"/>
</dbReference>
<dbReference type="PROSITE" id="PS01187">
    <property type="entry name" value="EGF_CA"/>
    <property type="match status" value="3"/>
</dbReference>
<dbReference type="SMART" id="SM00181">
    <property type="entry name" value="EGF"/>
    <property type="match status" value="11"/>
</dbReference>
<evidence type="ECO:0000256" key="3">
    <source>
        <dbReference type="ARBA" id="ARBA00022692"/>
    </source>
</evidence>
<dbReference type="PROSITE" id="PS00010">
    <property type="entry name" value="ASX_HYDROXYL"/>
    <property type="match status" value="3"/>
</dbReference>
<evidence type="ECO:0000256" key="8">
    <source>
        <dbReference type="PROSITE-ProRule" id="PRU00076"/>
    </source>
</evidence>
<dbReference type="PROSITE" id="PS50856">
    <property type="entry name" value="AMOP"/>
    <property type="match status" value="1"/>
</dbReference>
<evidence type="ECO:0000313" key="16">
    <source>
        <dbReference type="Proteomes" id="UP000838412"/>
    </source>
</evidence>
<keyword evidence="7 8" id="KW-1015">Disulfide bond</keyword>
<dbReference type="CDD" id="cd00054">
    <property type="entry name" value="EGF_CA"/>
    <property type="match status" value="6"/>
</dbReference>
<keyword evidence="5 10" id="KW-1133">Transmembrane helix</keyword>
<feature type="domain" description="EGF-like" evidence="12">
    <location>
        <begin position="131"/>
        <end position="173"/>
    </location>
</feature>
<keyword evidence="11" id="KW-0732">Signal</keyword>
<dbReference type="InterPro" id="IPR001881">
    <property type="entry name" value="EGF-like_Ca-bd_dom"/>
</dbReference>
<feature type="signal peptide" evidence="11">
    <location>
        <begin position="1"/>
        <end position="21"/>
    </location>
</feature>
<sequence length="1679" mass="184069">MAAVRLCCCVFLLSLVGIAVGNLRGPPGSVCTFVGTRQVSWQVDNRRRRESSPGVWDYLKEVLGTKPRYRRGLITVYGTEYFTGYECCLGWNRIEDTCQADCYFPCGNGLCVDTNVCECDEGWEGQFCHQDIDECWLMIDECDRVNGGCINTQGSYNCTCNGDLHLINGTFCHATPDTDECANGNGGCDQNCHNTHGSFRCSCDAGYNLGTDGLSCIDINECSSNAGGCDHFCTNTDGGRNCSCRSGFRLAGETTCRDDDLYPYGHEVDGQPRRWEFSECHREELPQEGFRFFGRRHHNVYICDNGIVGFDPIVRPRFQTPIQNVPAFSAVAVLAPFLAKSNATVLDDLPEDKRTQIFYSFHEADDGNPGTEQILNLASDDGRSTPGFHAPNYKAVWALVVTWTRVPPDCTMYANGACPRPHDQLPVNTFQLVISTNGILSFTTFVYPTLAQQWVSPDEAKAGGGGIDDKPFGFVAVGGYSAGDGRFYPFSPATNSSLVHSGVEFSGKDNRIRHPALGFPVSMRNLFRAKGKWQFALQNEDENDNDVPQLEVAKCSQWLRSQKVEDPSQLFGYSALPSVGTCPCTAEQAWYDSTYRRTSAITRGPSCVSSQRRVHAFVDSERFTMWRRCCYERAYWWSQLRTTSVSSSVPVSCWWGRCTRQRLGGGARRSGLQGGHLIINDQSADEDAFQSCCVEAAKVRGDWYCERFQQHRPLSSPPNRGCRSYAINIPWVRYDPHLTTMDGNKYSFNGLGDFMLADVDNGEYQLQCRMSVAPGSNHATMITAVIAYQRDKHPVQIQVLGNSSLELYVNGSLTDLSVFEEEVDEEEGYELEVGDNALVTQPANNSLLVVFFSGITVKATAKTGMLAVEFSSPSEFKGKIRGLLGKFDGDQSNDFETSNGTVLSVNSTERELYEDFGLTWQLTSEDGPRKSLFPSNTRDSFMTRSSFYPHFTDEITFSDPDLEAQARATCGNNTDCLFDVSQTGDLDLGKELVKDEEEFDNSQDVLNMFPPTLNGPDSVYATVGETVTVDVTATDSTTTSPTFLLGPEVPDTVQLSVMESKATLVWQVTSDLPFKFQLEVYNAENTSAQYWPVVFMCSCQNGGNCDASDDPDPSVAGGENKFYRQTCTCATGYHGERCEMQVDACVVNLHPCFPGSNCTDLPPPAGHGADGYICGPCPDGYTGDGYNCQDRDECAGAEGDVCQHDCRNFLGGFDCVCNDGYSLADDMVSCNDVDECSANLNNCSQLCENTDGGFNCSCRDGFELATDGESCEPTANSSCSDANNPGCDPELGWCLVNGNGTAVCSCRSGYKLGTDGVTCEDVDECLSGTHHCEQLCNNTAGGYNCYCRDGYYTVEDYVTICLEIDECAEGFDDCSVHEQCENEPGSFHCECKEENVEVNGVCLPGAEVDTTATTTPATTSSRPTTDRLLTSGSTSEIPKPVSTAKVSQTDKPTSPFTAKPTVENVIEVNTIVIEILSTVQELIDLVDEFKRALAAALTDFCSQQAETVPACRVEEGDRWRRSYSPAVFRPEDVHVTEGYPKPASDLTRTTLAFFVSHSDTGDFRPVPLDTVETVFQQSQPQLEAALGGRSFAYMGSLSEYLKSGQGDTDDTVLYVIIGVSVTLGVGVIFAVTAYLWAKKKRQKSKVNTNQHLAVPLPVTMETTSKEGLGADNPVMDTKF</sequence>
<accession>A0A8K0A4A1</accession>
<evidence type="ECO:0000259" key="14">
    <source>
        <dbReference type="PROSITE" id="PS51233"/>
    </source>
</evidence>
<dbReference type="InterPro" id="IPR049883">
    <property type="entry name" value="NOTCH1_EGF-like"/>
</dbReference>
<dbReference type="InterPro" id="IPR009030">
    <property type="entry name" value="Growth_fac_rcpt_cys_sf"/>
</dbReference>
<dbReference type="Pfam" id="PF00094">
    <property type="entry name" value="VWD"/>
    <property type="match status" value="1"/>
</dbReference>
<evidence type="ECO:0000259" key="13">
    <source>
        <dbReference type="PROSITE" id="PS50856"/>
    </source>
</evidence>
<dbReference type="Pfam" id="PF06119">
    <property type="entry name" value="NIDO"/>
    <property type="match status" value="1"/>
</dbReference>
<evidence type="ECO:0000256" key="9">
    <source>
        <dbReference type="SAM" id="MobiDB-lite"/>
    </source>
</evidence>
<comment type="caution">
    <text evidence="8">Lacks conserved residue(s) required for the propagation of feature annotation.</text>
</comment>
<feature type="compositionally biased region" description="Low complexity" evidence="9">
    <location>
        <begin position="1412"/>
        <end position="1427"/>
    </location>
</feature>
<feature type="region of interest" description="Disordered" evidence="9">
    <location>
        <begin position="1412"/>
        <end position="1456"/>
    </location>
</feature>
<dbReference type="PANTHER" id="PTHR13802:SF52">
    <property type="entry name" value="MUCIN-4"/>
    <property type="match status" value="1"/>
</dbReference>
<feature type="chain" id="PRO_5035432034" evidence="11">
    <location>
        <begin position="22"/>
        <end position="1679"/>
    </location>
</feature>
<dbReference type="PROSITE" id="PS50026">
    <property type="entry name" value="EGF_3"/>
    <property type="match status" value="3"/>
</dbReference>
<feature type="domain" description="VWFD" evidence="14">
    <location>
        <begin position="728"/>
        <end position="928"/>
    </location>
</feature>
<dbReference type="InterPro" id="IPR056619">
    <property type="entry name" value="C8-3_MUC4"/>
</dbReference>
<dbReference type="InterPro" id="IPR051495">
    <property type="entry name" value="Epithelial_Barrier/Signaling"/>
</dbReference>
<feature type="transmembrane region" description="Helical" evidence="10">
    <location>
        <begin position="1612"/>
        <end position="1637"/>
    </location>
</feature>
<dbReference type="Proteomes" id="UP000838412">
    <property type="component" value="Chromosome 7"/>
</dbReference>
<evidence type="ECO:0000313" key="15">
    <source>
        <dbReference type="EMBL" id="CAH1269005.1"/>
    </source>
</evidence>
<feature type="domain" description="AMOP" evidence="13">
    <location>
        <begin position="547"/>
        <end position="712"/>
    </location>
</feature>
<name>A0A8K0A4A1_BRALA</name>
<evidence type="ECO:0000256" key="2">
    <source>
        <dbReference type="ARBA" id="ARBA00022536"/>
    </source>
</evidence>
<feature type="disulfide bond" evidence="8">
    <location>
        <begin position="1129"/>
        <end position="1138"/>
    </location>
</feature>
<dbReference type="FunFam" id="2.10.25.10:FF:000240">
    <property type="entry name" value="Vitamin K-dependent protein S"/>
    <property type="match status" value="1"/>
</dbReference>
<dbReference type="InterPro" id="IPR005533">
    <property type="entry name" value="AMOP_dom"/>
</dbReference>
<dbReference type="InterPro" id="IPR001846">
    <property type="entry name" value="VWF_type-D"/>
</dbReference>
<evidence type="ECO:0000259" key="12">
    <source>
        <dbReference type="PROSITE" id="PS50026"/>
    </source>
</evidence>
<dbReference type="PROSITE" id="PS00022">
    <property type="entry name" value="EGF_1"/>
    <property type="match status" value="2"/>
</dbReference>
<evidence type="ECO:0000256" key="7">
    <source>
        <dbReference type="ARBA" id="ARBA00023157"/>
    </source>
</evidence>
<protein>
    <submittedName>
        <fullName evidence="15">MUC4 protein</fullName>
    </submittedName>
</protein>
<gene>
    <name evidence="15" type="primary">MUC4</name>
    <name evidence="15" type="ORF">BLAG_LOCUS21768</name>
</gene>
<keyword evidence="3 10" id="KW-0812">Transmembrane</keyword>
<organism evidence="15 16">
    <name type="scientific">Branchiostoma lanceolatum</name>
    <name type="common">Common lancelet</name>
    <name type="synonym">Amphioxus lanceolatum</name>
    <dbReference type="NCBI Taxonomy" id="7740"/>
    <lineage>
        <taxon>Eukaryota</taxon>
        <taxon>Metazoa</taxon>
        <taxon>Chordata</taxon>
        <taxon>Cephalochordata</taxon>
        <taxon>Leptocardii</taxon>
        <taxon>Amphioxiformes</taxon>
        <taxon>Branchiostomatidae</taxon>
        <taxon>Branchiostoma</taxon>
    </lineage>
</organism>
<evidence type="ECO:0000256" key="5">
    <source>
        <dbReference type="ARBA" id="ARBA00022989"/>
    </source>
</evidence>
<keyword evidence="6 10" id="KW-0472">Membrane</keyword>
<dbReference type="InterPro" id="IPR003886">
    <property type="entry name" value="NIDO_dom"/>
</dbReference>
<feature type="compositionally biased region" description="Polar residues" evidence="9">
    <location>
        <begin position="1444"/>
        <end position="1456"/>
    </location>
</feature>
<evidence type="ECO:0000256" key="10">
    <source>
        <dbReference type="SAM" id="Phobius"/>
    </source>
</evidence>
<dbReference type="InterPro" id="IPR000152">
    <property type="entry name" value="EGF-type_Asp/Asn_hydroxyl_site"/>
</dbReference>
<dbReference type="OrthoDB" id="10060424at2759"/>
<keyword evidence="16" id="KW-1185">Reference proteome</keyword>
<evidence type="ECO:0000256" key="4">
    <source>
        <dbReference type="ARBA" id="ARBA00022737"/>
    </source>
</evidence>
<dbReference type="Gene3D" id="2.10.25.10">
    <property type="entry name" value="Laminin"/>
    <property type="match status" value="11"/>
</dbReference>
<dbReference type="SMART" id="SM00179">
    <property type="entry name" value="EGF_CA"/>
    <property type="match status" value="8"/>
</dbReference>
<feature type="domain" description="EGF-like" evidence="12">
    <location>
        <begin position="1232"/>
        <end position="1272"/>
    </location>
</feature>
<keyword evidence="4" id="KW-0677">Repeat</keyword>
<evidence type="ECO:0000256" key="6">
    <source>
        <dbReference type="ARBA" id="ARBA00023136"/>
    </source>
</evidence>
<dbReference type="Pfam" id="PF23263">
    <property type="entry name" value="C8-3_MUC4"/>
    <property type="match status" value="1"/>
</dbReference>
<proteinExistence type="predicted"/>